<dbReference type="PANTHER" id="PTHR13538:SF4">
    <property type="entry name" value="N-ALPHA-ACETYLTRANSFERASE 80"/>
    <property type="match status" value="1"/>
</dbReference>
<protein>
    <recommendedName>
        <fullName evidence="1">N-acetyltransferase domain-containing protein</fullName>
    </recommendedName>
</protein>
<dbReference type="CDD" id="cd04301">
    <property type="entry name" value="NAT_SF"/>
    <property type="match status" value="1"/>
</dbReference>
<accession>A0A3B0ZC90</accession>
<dbReference type="InterPro" id="IPR039840">
    <property type="entry name" value="NAA80"/>
</dbReference>
<dbReference type="GO" id="GO:1905502">
    <property type="term" value="F:acetyl-CoA binding"/>
    <property type="evidence" value="ECO:0007669"/>
    <property type="project" value="TreeGrafter"/>
</dbReference>
<reference evidence="2" key="1">
    <citation type="submission" date="2018-06" db="EMBL/GenBank/DDBJ databases">
        <authorList>
            <person name="Zhirakovskaya E."/>
        </authorList>
    </citation>
    <scope>NUCLEOTIDE SEQUENCE</scope>
</reference>
<proteinExistence type="predicted"/>
<dbReference type="SUPFAM" id="SSF55729">
    <property type="entry name" value="Acyl-CoA N-acyltransferases (Nat)"/>
    <property type="match status" value="1"/>
</dbReference>
<name>A0A3B0ZC90_9ZZZZ</name>
<dbReference type="GO" id="GO:0008080">
    <property type="term" value="F:N-acetyltransferase activity"/>
    <property type="evidence" value="ECO:0007669"/>
    <property type="project" value="InterPro"/>
</dbReference>
<dbReference type="PROSITE" id="PS51186">
    <property type="entry name" value="GNAT"/>
    <property type="match status" value="1"/>
</dbReference>
<dbReference type="AlphaFoldDB" id="A0A3B0ZC90"/>
<gene>
    <name evidence="2" type="ORF">MNBD_GAMMA21-2074</name>
</gene>
<dbReference type="Gene3D" id="3.40.630.30">
    <property type="match status" value="1"/>
</dbReference>
<sequence>MFVAHQNSTPLGSARLVENDMDTHPELYPWLASLYVHQDYRQNGIGSALIKIIEKAATELNFKSIYLFTEDMQTLYINHGWEVYSKEQYYDQTVTIMSKYLQK</sequence>
<dbReference type="InterPro" id="IPR016181">
    <property type="entry name" value="Acyl_CoA_acyltransferase"/>
</dbReference>
<evidence type="ECO:0000313" key="2">
    <source>
        <dbReference type="EMBL" id="VAW91025.1"/>
    </source>
</evidence>
<feature type="domain" description="N-acetyltransferase" evidence="1">
    <location>
        <begin position="1"/>
        <end position="102"/>
    </location>
</feature>
<dbReference type="EMBL" id="UOFR01000009">
    <property type="protein sequence ID" value="VAW91025.1"/>
    <property type="molecule type" value="Genomic_DNA"/>
</dbReference>
<organism evidence="2">
    <name type="scientific">hydrothermal vent metagenome</name>
    <dbReference type="NCBI Taxonomy" id="652676"/>
    <lineage>
        <taxon>unclassified sequences</taxon>
        <taxon>metagenomes</taxon>
        <taxon>ecological metagenomes</taxon>
    </lineage>
</organism>
<dbReference type="PANTHER" id="PTHR13538">
    <property type="entry name" value="N-ACETYLTRANSFERASE 6"/>
    <property type="match status" value="1"/>
</dbReference>
<dbReference type="InterPro" id="IPR000182">
    <property type="entry name" value="GNAT_dom"/>
</dbReference>
<dbReference type="Pfam" id="PF13508">
    <property type="entry name" value="Acetyltransf_7"/>
    <property type="match status" value="1"/>
</dbReference>
<evidence type="ECO:0000259" key="1">
    <source>
        <dbReference type="PROSITE" id="PS51186"/>
    </source>
</evidence>
<dbReference type="GO" id="GO:0005737">
    <property type="term" value="C:cytoplasm"/>
    <property type="evidence" value="ECO:0007669"/>
    <property type="project" value="TreeGrafter"/>
</dbReference>